<gene>
    <name evidence="2" type="ORF">ACFSB2_23405</name>
</gene>
<dbReference type="SFLD" id="SFLDG01126">
    <property type="entry name" value="C1.2:_Nucleotidase_Like"/>
    <property type="match status" value="1"/>
</dbReference>
<dbReference type="InterPro" id="IPR023214">
    <property type="entry name" value="HAD_sf"/>
</dbReference>
<evidence type="ECO:0000313" key="3">
    <source>
        <dbReference type="Proteomes" id="UP001597079"/>
    </source>
</evidence>
<reference evidence="3" key="1">
    <citation type="journal article" date="2019" name="Int. J. Syst. Evol. Microbiol.">
        <title>The Global Catalogue of Microorganisms (GCM) 10K type strain sequencing project: providing services to taxonomists for standard genome sequencing and annotation.</title>
        <authorList>
            <consortium name="The Broad Institute Genomics Platform"/>
            <consortium name="The Broad Institute Genome Sequencing Center for Infectious Disease"/>
            <person name="Wu L."/>
            <person name="Ma J."/>
        </authorList>
    </citation>
    <scope>NUCLEOTIDE SEQUENCE [LARGE SCALE GENOMIC DNA]</scope>
    <source>
        <strain evidence="3">CGMCC 1.12286</strain>
    </source>
</reference>
<comment type="caution">
    <text evidence="2">The sequence shown here is derived from an EMBL/GenBank/DDBJ whole genome shotgun (WGS) entry which is preliminary data.</text>
</comment>
<dbReference type="Pfam" id="PF06941">
    <property type="entry name" value="NT5C"/>
    <property type="match status" value="1"/>
</dbReference>
<proteinExistence type="inferred from homology"/>
<dbReference type="SFLD" id="SFLDG01146">
    <property type="entry name" value="C1.2.2"/>
    <property type="match status" value="1"/>
</dbReference>
<dbReference type="PANTHER" id="PTHR16504">
    <property type="entry name" value="5'(3')-DEOXYRIBONUCLEOTIDASE"/>
    <property type="match status" value="1"/>
</dbReference>
<name>A0ABW4JPV6_9BACL</name>
<protein>
    <submittedName>
        <fullName evidence="2">5'(3')-deoxyribonucleotidase</fullName>
    </submittedName>
</protein>
<dbReference type="Gene3D" id="1.10.40.40">
    <property type="entry name" value="Deoxyribonucleotidase, domain 2"/>
    <property type="match status" value="1"/>
</dbReference>
<organism evidence="2 3">
    <name type="scientific">Alicyclobacillus fodiniaquatilis</name>
    <dbReference type="NCBI Taxonomy" id="1661150"/>
    <lineage>
        <taxon>Bacteria</taxon>
        <taxon>Bacillati</taxon>
        <taxon>Bacillota</taxon>
        <taxon>Bacilli</taxon>
        <taxon>Bacillales</taxon>
        <taxon>Alicyclobacillaceae</taxon>
        <taxon>Alicyclobacillus</taxon>
    </lineage>
</organism>
<dbReference type="EMBL" id="JBHUCX010000095">
    <property type="protein sequence ID" value="MFD1677613.1"/>
    <property type="molecule type" value="Genomic_DNA"/>
</dbReference>
<dbReference type="RefSeq" id="WP_377945523.1">
    <property type="nucleotide sequence ID" value="NZ_JBHUCX010000095.1"/>
</dbReference>
<dbReference type="SUPFAM" id="SSF56784">
    <property type="entry name" value="HAD-like"/>
    <property type="match status" value="1"/>
</dbReference>
<evidence type="ECO:0000313" key="2">
    <source>
        <dbReference type="EMBL" id="MFD1677613.1"/>
    </source>
</evidence>
<dbReference type="Proteomes" id="UP001597079">
    <property type="component" value="Unassembled WGS sequence"/>
</dbReference>
<dbReference type="Gene3D" id="3.40.50.1000">
    <property type="entry name" value="HAD superfamily/HAD-like"/>
    <property type="match status" value="1"/>
</dbReference>
<evidence type="ECO:0000256" key="1">
    <source>
        <dbReference type="ARBA" id="ARBA00009589"/>
    </source>
</evidence>
<dbReference type="PANTHER" id="PTHR16504:SF4">
    <property type="entry name" value="5'(3')-DEOXYRIBONUCLEOTIDASE"/>
    <property type="match status" value="1"/>
</dbReference>
<dbReference type="InterPro" id="IPR010708">
    <property type="entry name" value="5'(3')-deoxyribonucleotidase"/>
</dbReference>
<comment type="similarity">
    <text evidence="1">Belongs to the 5'(3')-deoxyribonucleotidase family.</text>
</comment>
<dbReference type="SFLD" id="SFLDS00003">
    <property type="entry name" value="Haloacid_Dehalogenase"/>
    <property type="match status" value="1"/>
</dbReference>
<accession>A0ABW4JPV6</accession>
<sequence length="182" mass="21111">MEKYTLLIDMDSVIVDLMGKWFGAYNADYDDHLTVDQLTTWNSHELVKPACGAKIYDYLDRPGFYRDLKPLPHAIEVLQRLHECYEIYIVTASPVSALQDKAAWVEEHLPFIGVKKIIFAHDKDRVVGDLLFDDAPHNLQKYIDKGRLAVAMDYPYNKDLKCRRVSNWLEFESSLAAWLKES</sequence>
<dbReference type="InterPro" id="IPR036412">
    <property type="entry name" value="HAD-like_sf"/>
</dbReference>
<keyword evidence="3" id="KW-1185">Reference proteome</keyword>